<evidence type="ECO:0000256" key="2">
    <source>
        <dbReference type="ARBA" id="ARBA00022730"/>
    </source>
</evidence>
<gene>
    <name evidence="6" type="ORF">MNBD_NITROSPINAE02-1008</name>
</gene>
<dbReference type="GO" id="GO:1990904">
    <property type="term" value="C:ribonucleoprotein complex"/>
    <property type="evidence" value="ECO:0007669"/>
    <property type="project" value="UniProtKB-KW"/>
</dbReference>
<dbReference type="AlphaFoldDB" id="A0A3B1D3P4"/>
<keyword evidence="3" id="KW-0694">RNA-binding</keyword>
<protein>
    <submittedName>
        <fullName evidence="6">LSU ribosomal protein L21p</fullName>
    </submittedName>
</protein>
<comment type="similarity">
    <text evidence="1">Belongs to the bacterial ribosomal protein bL21 family.</text>
</comment>
<dbReference type="InterPro" id="IPR036164">
    <property type="entry name" value="bL21-like_sf"/>
</dbReference>
<keyword evidence="2" id="KW-0699">rRNA-binding</keyword>
<dbReference type="NCBIfam" id="TIGR00061">
    <property type="entry name" value="L21"/>
    <property type="match status" value="1"/>
</dbReference>
<dbReference type="SUPFAM" id="SSF141091">
    <property type="entry name" value="L21p-like"/>
    <property type="match status" value="1"/>
</dbReference>
<dbReference type="InterPro" id="IPR028909">
    <property type="entry name" value="bL21-like"/>
</dbReference>
<keyword evidence="4 6" id="KW-0689">Ribosomal protein</keyword>
<evidence type="ECO:0000313" key="6">
    <source>
        <dbReference type="EMBL" id="VAX23367.1"/>
    </source>
</evidence>
<evidence type="ECO:0000256" key="4">
    <source>
        <dbReference type="ARBA" id="ARBA00022980"/>
    </source>
</evidence>
<keyword evidence="5" id="KW-0687">Ribonucleoprotein</keyword>
<proteinExistence type="inferred from homology"/>
<organism evidence="6">
    <name type="scientific">hydrothermal vent metagenome</name>
    <dbReference type="NCBI Taxonomy" id="652676"/>
    <lineage>
        <taxon>unclassified sequences</taxon>
        <taxon>metagenomes</taxon>
        <taxon>ecological metagenomes</taxon>
    </lineage>
</organism>
<dbReference type="PROSITE" id="PS01169">
    <property type="entry name" value="RIBOSOMAL_L21"/>
    <property type="match status" value="1"/>
</dbReference>
<evidence type="ECO:0000256" key="3">
    <source>
        <dbReference type="ARBA" id="ARBA00022884"/>
    </source>
</evidence>
<name>A0A3B1D3P4_9ZZZZ</name>
<dbReference type="GO" id="GO:0003735">
    <property type="term" value="F:structural constituent of ribosome"/>
    <property type="evidence" value="ECO:0007669"/>
    <property type="project" value="InterPro"/>
</dbReference>
<dbReference type="GO" id="GO:0019843">
    <property type="term" value="F:rRNA binding"/>
    <property type="evidence" value="ECO:0007669"/>
    <property type="project" value="UniProtKB-KW"/>
</dbReference>
<dbReference type="PANTHER" id="PTHR21349:SF0">
    <property type="entry name" value="LARGE RIBOSOMAL SUBUNIT PROTEIN BL21M"/>
    <property type="match status" value="1"/>
</dbReference>
<dbReference type="InterPro" id="IPR001787">
    <property type="entry name" value="Ribosomal_bL21"/>
</dbReference>
<dbReference type="HAMAP" id="MF_01363">
    <property type="entry name" value="Ribosomal_bL21"/>
    <property type="match status" value="1"/>
</dbReference>
<evidence type="ECO:0000256" key="5">
    <source>
        <dbReference type="ARBA" id="ARBA00023274"/>
    </source>
</evidence>
<evidence type="ECO:0000256" key="1">
    <source>
        <dbReference type="ARBA" id="ARBA00008563"/>
    </source>
</evidence>
<reference evidence="6" key="1">
    <citation type="submission" date="2018-06" db="EMBL/GenBank/DDBJ databases">
        <authorList>
            <person name="Zhirakovskaya E."/>
        </authorList>
    </citation>
    <scope>NUCLEOTIDE SEQUENCE</scope>
</reference>
<dbReference type="InterPro" id="IPR018258">
    <property type="entry name" value="Ribosomal_bL21_CS"/>
</dbReference>
<dbReference type="Pfam" id="PF00829">
    <property type="entry name" value="Ribosomal_L21p"/>
    <property type="match status" value="1"/>
</dbReference>
<sequence>MYAVVKTGGKQYKVAKGDLVTVEKIEGEVGATVELGEVLMAGEGEKLEIGAPTLEGRAVTAKIVEQGRGPKILLIKHLRRKNSRVKKGHRQSLTTLEIVSIT</sequence>
<accession>A0A3B1D3P4</accession>
<dbReference type="GO" id="GO:0006412">
    <property type="term" value="P:translation"/>
    <property type="evidence" value="ECO:0007669"/>
    <property type="project" value="InterPro"/>
</dbReference>
<dbReference type="GO" id="GO:0005840">
    <property type="term" value="C:ribosome"/>
    <property type="evidence" value="ECO:0007669"/>
    <property type="project" value="UniProtKB-KW"/>
</dbReference>
<dbReference type="PANTHER" id="PTHR21349">
    <property type="entry name" value="50S RIBOSOMAL PROTEIN L21"/>
    <property type="match status" value="1"/>
</dbReference>
<dbReference type="EMBL" id="UOGE01000084">
    <property type="protein sequence ID" value="VAX23367.1"/>
    <property type="molecule type" value="Genomic_DNA"/>
</dbReference>
<dbReference type="GO" id="GO:0005737">
    <property type="term" value="C:cytoplasm"/>
    <property type="evidence" value="ECO:0007669"/>
    <property type="project" value="UniProtKB-ARBA"/>
</dbReference>